<sequence length="319" mass="35261">MNIALLFPGQGSQYIGMCGEAIRTSVEVRRVFEEAADILAFDLRPLILEGSMEALTRSDYAQPAVLTASYALYRLFRERFGPAVQGAAGHSLGEISALAAAGAVSFAQAVDYVRKRGRLMQQAQQEKRGETGLALDLERTVLEDLIRQIRPHGYAAISGYNSPRQFVVAGVPSALRMLDRLADDHGGEWIPFRMVPMKANAPYHSELMEEYLAEWREAISQLAFKDPEFPVWSTVTGEAIRRAEDIPGILERQLTSPVLWTQALQGMAESGASLFIDIGPQQISRNLVREHAGLPECLAFDDEGDRLQIFGLLGKERLA</sequence>
<comment type="caution">
    <text evidence="6">The sequence shown here is derived from an EMBL/GenBank/DDBJ whole genome shotgun (WGS) entry which is preliminary data.</text>
</comment>
<dbReference type="Gene3D" id="3.30.70.250">
    <property type="entry name" value="Malonyl-CoA ACP transacylase, ACP-binding"/>
    <property type="match status" value="1"/>
</dbReference>
<dbReference type="EMBL" id="CAJRAY010000049">
    <property type="protein sequence ID" value="CAG5087375.1"/>
    <property type="molecule type" value="Genomic_DNA"/>
</dbReference>
<dbReference type="InterPro" id="IPR016035">
    <property type="entry name" value="Acyl_Trfase/lysoPLipase"/>
</dbReference>
<dbReference type="Gene3D" id="3.40.366.10">
    <property type="entry name" value="Malonyl-Coenzyme A Acyl Carrier Protein, domain 2"/>
    <property type="match status" value="1"/>
</dbReference>
<proteinExistence type="inferred from homology"/>
<dbReference type="SUPFAM" id="SSF55048">
    <property type="entry name" value="Probable ACP-binding domain of malonyl-CoA ACP transacylase"/>
    <property type="match status" value="1"/>
</dbReference>
<dbReference type="RefSeq" id="WP_213484634.1">
    <property type="nucleotide sequence ID" value="NZ_CAJRAY010000049.1"/>
</dbReference>
<reference evidence="6 7" key="1">
    <citation type="submission" date="2021-04" db="EMBL/GenBank/DDBJ databases">
        <authorList>
            <person name="Rakotoarivonina H."/>
        </authorList>
    </citation>
    <scope>NUCLEOTIDE SEQUENCE [LARGE SCALE GENOMIC DNA]</scope>
    <source>
        <strain evidence="6 7">XE</strain>
    </source>
</reference>
<dbReference type="SUPFAM" id="SSF52151">
    <property type="entry name" value="FabD/lysophospholipase-like"/>
    <property type="match status" value="1"/>
</dbReference>
<dbReference type="EC" id="2.3.1.39" evidence="4"/>
<dbReference type="SMART" id="SM00827">
    <property type="entry name" value="PKS_AT"/>
    <property type="match status" value="1"/>
</dbReference>
<dbReference type="PANTHER" id="PTHR42681">
    <property type="entry name" value="MALONYL-COA-ACYL CARRIER PROTEIN TRANSACYLASE, MITOCHONDRIAL"/>
    <property type="match status" value="1"/>
</dbReference>
<keyword evidence="7" id="KW-1185">Reference proteome</keyword>
<evidence type="ECO:0000313" key="6">
    <source>
        <dbReference type="EMBL" id="CAG5087375.1"/>
    </source>
</evidence>
<protein>
    <recommendedName>
        <fullName evidence="4">Malonyl CoA-acyl carrier protein transacylase</fullName>
        <ecNumber evidence="4">2.3.1.39</ecNumber>
    </recommendedName>
</protein>
<feature type="domain" description="Malonyl-CoA:ACP transacylase (MAT)" evidence="5">
    <location>
        <begin position="6"/>
        <end position="317"/>
    </location>
</feature>
<organism evidence="6 7">
    <name type="scientific">Thermobacillus xylanilyticus</name>
    <dbReference type="NCBI Taxonomy" id="76633"/>
    <lineage>
        <taxon>Bacteria</taxon>
        <taxon>Bacillati</taxon>
        <taxon>Bacillota</taxon>
        <taxon>Bacilli</taxon>
        <taxon>Bacillales</taxon>
        <taxon>Paenibacillaceae</taxon>
        <taxon>Thermobacillus</taxon>
    </lineage>
</organism>
<evidence type="ECO:0000256" key="1">
    <source>
        <dbReference type="ARBA" id="ARBA00022679"/>
    </source>
</evidence>
<evidence type="ECO:0000313" key="7">
    <source>
        <dbReference type="Proteomes" id="UP000681526"/>
    </source>
</evidence>
<keyword evidence="1 4" id="KW-0808">Transferase</keyword>
<dbReference type="InterPro" id="IPR001227">
    <property type="entry name" value="Ac_transferase_dom_sf"/>
</dbReference>
<dbReference type="GO" id="GO:0004314">
    <property type="term" value="F:[acyl-carrier-protein] S-malonyltransferase activity"/>
    <property type="evidence" value="ECO:0007669"/>
    <property type="project" value="UniProtKB-EC"/>
</dbReference>
<dbReference type="PANTHER" id="PTHR42681:SF1">
    <property type="entry name" value="MALONYL-COA-ACYL CARRIER PROTEIN TRANSACYLASE, MITOCHONDRIAL"/>
    <property type="match status" value="1"/>
</dbReference>
<comment type="catalytic activity">
    <reaction evidence="3 4">
        <text>holo-[ACP] + malonyl-CoA = malonyl-[ACP] + CoA</text>
        <dbReference type="Rhea" id="RHEA:41792"/>
        <dbReference type="Rhea" id="RHEA-COMP:9623"/>
        <dbReference type="Rhea" id="RHEA-COMP:9685"/>
        <dbReference type="ChEBI" id="CHEBI:57287"/>
        <dbReference type="ChEBI" id="CHEBI:57384"/>
        <dbReference type="ChEBI" id="CHEBI:64479"/>
        <dbReference type="ChEBI" id="CHEBI:78449"/>
        <dbReference type="EC" id="2.3.1.39"/>
    </reaction>
</comment>
<dbReference type="PIRSF" id="PIRSF000446">
    <property type="entry name" value="Mct"/>
    <property type="match status" value="1"/>
</dbReference>
<dbReference type="InterPro" id="IPR050858">
    <property type="entry name" value="Mal-CoA-ACP_Trans/PKS_FabD"/>
</dbReference>
<accession>A0ABM8V4R4</accession>
<keyword evidence="2 4" id="KW-0012">Acyltransferase</keyword>
<dbReference type="Proteomes" id="UP000681526">
    <property type="component" value="Unassembled WGS sequence"/>
</dbReference>
<evidence type="ECO:0000256" key="2">
    <source>
        <dbReference type="ARBA" id="ARBA00023315"/>
    </source>
</evidence>
<evidence type="ECO:0000259" key="5">
    <source>
        <dbReference type="SMART" id="SM00827"/>
    </source>
</evidence>
<evidence type="ECO:0000256" key="4">
    <source>
        <dbReference type="PIRNR" id="PIRNR000446"/>
    </source>
</evidence>
<dbReference type="Pfam" id="PF00698">
    <property type="entry name" value="Acyl_transf_1"/>
    <property type="match status" value="1"/>
</dbReference>
<comment type="similarity">
    <text evidence="4">Belongs to the fabD family.</text>
</comment>
<dbReference type="InterPro" id="IPR014043">
    <property type="entry name" value="Acyl_transferase_dom"/>
</dbReference>
<gene>
    <name evidence="6" type="primary">txxe 2164-fabD</name>
    <name evidence="6" type="ORF">TXXE_10815</name>
</gene>
<dbReference type="InterPro" id="IPR024925">
    <property type="entry name" value="Malonyl_CoA-ACP_transAc"/>
</dbReference>
<name>A0ABM8V4R4_THEXY</name>
<evidence type="ECO:0000256" key="3">
    <source>
        <dbReference type="ARBA" id="ARBA00048462"/>
    </source>
</evidence>
<dbReference type="InterPro" id="IPR016036">
    <property type="entry name" value="Malonyl_transacylase_ACP-bd"/>
</dbReference>